<dbReference type="GO" id="GO:0005737">
    <property type="term" value="C:cytoplasm"/>
    <property type="evidence" value="ECO:0007669"/>
    <property type="project" value="UniProtKB-SubCell"/>
</dbReference>
<comment type="caution">
    <text evidence="6">The sequence shown here is derived from an EMBL/GenBank/DDBJ whole genome shotgun (WGS) entry which is preliminary data.</text>
</comment>
<dbReference type="InterPro" id="IPR002661">
    <property type="entry name" value="Ribosome_recyc_fac"/>
</dbReference>
<dbReference type="HAMAP" id="MF_00040">
    <property type="entry name" value="RRF"/>
    <property type="match status" value="1"/>
</dbReference>
<feature type="domain" description="Ribosome recycling factor" evidence="5">
    <location>
        <begin position="19"/>
        <end position="182"/>
    </location>
</feature>
<evidence type="ECO:0000256" key="2">
    <source>
        <dbReference type="ARBA" id="ARBA00022917"/>
    </source>
</evidence>
<sequence>MHSLLENHKSKFEQTIARLKDDLATMRVGRANPLLVENIVIEAYGAKTPIKQLASISVPEARTILVQPWDKGIIKEVEKGIVAANIGINPVNEGQQLRLTVPQLTEESRKELTKSVSEKEEKARVAIRQVRDRVKEEIVSQERDKAITEDDKYNLIKQLDELVKDYNIQIKEFGEKKVNEIMTI</sequence>
<dbReference type="AlphaFoldDB" id="A0A1G1Y7J8"/>
<comment type="similarity">
    <text evidence="1 3">Belongs to the RRF family.</text>
</comment>
<dbReference type="InterPro" id="IPR036191">
    <property type="entry name" value="RRF_sf"/>
</dbReference>
<keyword evidence="2 3" id="KW-0648">Protein biosynthesis</keyword>
<comment type="subcellular location">
    <subcellularLocation>
        <location evidence="3">Cytoplasm</location>
    </subcellularLocation>
</comment>
<reference evidence="6 7" key="1">
    <citation type="journal article" date="2016" name="Nat. Commun.">
        <title>Thousands of microbial genomes shed light on interconnected biogeochemical processes in an aquifer system.</title>
        <authorList>
            <person name="Anantharaman K."/>
            <person name="Brown C.T."/>
            <person name="Hug L.A."/>
            <person name="Sharon I."/>
            <person name="Castelle C.J."/>
            <person name="Probst A.J."/>
            <person name="Thomas B.C."/>
            <person name="Singh A."/>
            <person name="Wilkins M.J."/>
            <person name="Karaoz U."/>
            <person name="Brodie E.L."/>
            <person name="Williams K.H."/>
            <person name="Hubbard S.S."/>
            <person name="Banfield J.F."/>
        </authorList>
    </citation>
    <scope>NUCLEOTIDE SEQUENCE [LARGE SCALE GENOMIC DNA]</scope>
</reference>
<proteinExistence type="inferred from homology"/>
<evidence type="ECO:0000259" key="5">
    <source>
        <dbReference type="Pfam" id="PF01765"/>
    </source>
</evidence>
<gene>
    <name evidence="3" type="primary">frr</name>
    <name evidence="6" type="ORF">A2840_02175</name>
</gene>
<dbReference type="PANTHER" id="PTHR20982:SF3">
    <property type="entry name" value="MITOCHONDRIAL RIBOSOME RECYCLING FACTOR PSEUDO 1"/>
    <property type="match status" value="1"/>
</dbReference>
<accession>A0A1G1Y7J8</accession>
<dbReference type="EMBL" id="MHIG01000003">
    <property type="protein sequence ID" value="OGY48144.1"/>
    <property type="molecule type" value="Genomic_DNA"/>
</dbReference>
<dbReference type="Proteomes" id="UP000178385">
    <property type="component" value="Unassembled WGS sequence"/>
</dbReference>
<organism evidence="6 7">
    <name type="scientific">Candidatus Buchananbacteria bacterium RIFCSPHIGHO2_01_FULL_47_11b</name>
    <dbReference type="NCBI Taxonomy" id="1797537"/>
    <lineage>
        <taxon>Bacteria</taxon>
        <taxon>Candidatus Buchananiibacteriota</taxon>
    </lineage>
</organism>
<protein>
    <recommendedName>
        <fullName evidence="3">Ribosome-recycling factor</fullName>
        <shortName evidence="3">RRF</shortName>
    </recommendedName>
    <alternativeName>
        <fullName evidence="3">Ribosome-releasing factor</fullName>
    </alternativeName>
</protein>
<feature type="coiled-coil region" evidence="4">
    <location>
        <begin position="109"/>
        <end position="176"/>
    </location>
</feature>
<dbReference type="PANTHER" id="PTHR20982">
    <property type="entry name" value="RIBOSOME RECYCLING FACTOR"/>
    <property type="match status" value="1"/>
</dbReference>
<evidence type="ECO:0000256" key="4">
    <source>
        <dbReference type="SAM" id="Coils"/>
    </source>
</evidence>
<dbReference type="Gene3D" id="3.30.1360.40">
    <property type="match status" value="1"/>
</dbReference>
<evidence type="ECO:0000313" key="7">
    <source>
        <dbReference type="Proteomes" id="UP000178385"/>
    </source>
</evidence>
<dbReference type="InterPro" id="IPR023584">
    <property type="entry name" value="Ribosome_recyc_fac_dom"/>
</dbReference>
<dbReference type="SUPFAM" id="SSF55194">
    <property type="entry name" value="Ribosome recycling factor, RRF"/>
    <property type="match status" value="1"/>
</dbReference>
<dbReference type="Gene3D" id="1.10.132.20">
    <property type="entry name" value="Ribosome-recycling factor"/>
    <property type="match status" value="1"/>
</dbReference>
<keyword evidence="4" id="KW-0175">Coiled coil</keyword>
<dbReference type="FunFam" id="3.30.1360.40:FF:000001">
    <property type="entry name" value="Ribosome-recycling factor"/>
    <property type="match status" value="1"/>
</dbReference>
<dbReference type="GO" id="GO:0006415">
    <property type="term" value="P:translational termination"/>
    <property type="evidence" value="ECO:0007669"/>
    <property type="project" value="UniProtKB-UniRule"/>
</dbReference>
<dbReference type="CDD" id="cd00520">
    <property type="entry name" value="RRF"/>
    <property type="match status" value="1"/>
</dbReference>
<dbReference type="NCBIfam" id="TIGR00496">
    <property type="entry name" value="frr"/>
    <property type="match status" value="1"/>
</dbReference>
<dbReference type="GO" id="GO:0043023">
    <property type="term" value="F:ribosomal large subunit binding"/>
    <property type="evidence" value="ECO:0007669"/>
    <property type="project" value="TreeGrafter"/>
</dbReference>
<evidence type="ECO:0000256" key="1">
    <source>
        <dbReference type="ARBA" id="ARBA00005912"/>
    </source>
</evidence>
<keyword evidence="3" id="KW-0963">Cytoplasm</keyword>
<comment type="function">
    <text evidence="3">Responsible for the release of ribosomes from messenger RNA at the termination of protein biosynthesis. May increase the efficiency of translation by recycling ribosomes from one round of translation to another.</text>
</comment>
<evidence type="ECO:0000256" key="3">
    <source>
        <dbReference type="HAMAP-Rule" id="MF_00040"/>
    </source>
</evidence>
<name>A0A1G1Y7J8_9BACT</name>
<dbReference type="Pfam" id="PF01765">
    <property type="entry name" value="RRF"/>
    <property type="match status" value="1"/>
</dbReference>
<evidence type="ECO:0000313" key="6">
    <source>
        <dbReference type="EMBL" id="OGY48144.1"/>
    </source>
</evidence>